<dbReference type="InterPro" id="IPR038717">
    <property type="entry name" value="Tc1-like_DDE_dom"/>
</dbReference>
<reference evidence="2" key="1">
    <citation type="journal article" date="2014" name="Front. Microbiol.">
        <title>High frequency of phylogenetically diverse reductive dehalogenase-homologous genes in deep subseafloor sedimentary metagenomes.</title>
        <authorList>
            <person name="Kawai M."/>
            <person name="Futagami T."/>
            <person name="Toyoda A."/>
            <person name="Takaki Y."/>
            <person name="Nishi S."/>
            <person name="Hori S."/>
            <person name="Arai W."/>
            <person name="Tsubouchi T."/>
            <person name="Morono Y."/>
            <person name="Uchiyama I."/>
            <person name="Ito T."/>
            <person name="Fujiyama A."/>
            <person name="Inagaki F."/>
            <person name="Takami H."/>
        </authorList>
    </citation>
    <scope>NUCLEOTIDE SEQUENCE</scope>
    <source>
        <strain evidence="2">Expedition CK06-06</strain>
    </source>
</reference>
<gene>
    <name evidence="2" type="ORF">S01H1_09194</name>
</gene>
<feature type="non-terminal residue" evidence="2">
    <location>
        <position position="100"/>
    </location>
</feature>
<dbReference type="GO" id="GO:0003676">
    <property type="term" value="F:nucleic acid binding"/>
    <property type="evidence" value="ECO:0007669"/>
    <property type="project" value="InterPro"/>
</dbReference>
<accession>X0SMF7</accession>
<protein>
    <recommendedName>
        <fullName evidence="1">Tc1-like transposase DDE domain-containing protein</fullName>
    </recommendedName>
</protein>
<evidence type="ECO:0000259" key="1">
    <source>
        <dbReference type="Pfam" id="PF13358"/>
    </source>
</evidence>
<proteinExistence type="predicted"/>
<feature type="domain" description="Tc1-like transposase DDE" evidence="1">
    <location>
        <begin position="5"/>
        <end position="97"/>
    </location>
</feature>
<dbReference type="Pfam" id="PF13358">
    <property type="entry name" value="DDE_3"/>
    <property type="match status" value="1"/>
</dbReference>
<dbReference type="EMBL" id="BARS01004698">
    <property type="protein sequence ID" value="GAF82234.1"/>
    <property type="molecule type" value="Genomic_DNA"/>
</dbReference>
<dbReference type="Gene3D" id="3.30.420.10">
    <property type="entry name" value="Ribonuclease H-like superfamily/Ribonuclease H"/>
    <property type="match status" value="1"/>
</dbReference>
<sequence length="100" mass="11728">MDHTIVTFDEAGFRLVPVYKRVWFLKGKKPKGVFFWSNKKSNIIGALIDGKKLYYKWHESLNTLTFLGFLKGFMKQLPKGKYVFILDNASYHKSSTILKY</sequence>
<name>X0SMF7_9ZZZZ</name>
<organism evidence="2">
    <name type="scientific">marine sediment metagenome</name>
    <dbReference type="NCBI Taxonomy" id="412755"/>
    <lineage>
        <taxon>unclassified sequences</taxon>
        <taxon>metagenomes</taxon>
        <taxon>ecological metagenomes</taxon>
    </lineage>
</organism>
<dbReference type="AlphaFoldDB" id="X0SMF7"/>
<dbReference type="InterPro" id="IPR036397">
    <property type="entry name" value="RNaseH_sf"/>
</dbReference>
<comment type="caution">
    <text evidence="2">The sequence shown here is derived from an EMBL/GenBank/DDBJ whole genome shotgun (WGS) entry which is preliminary data.</text>
</comment>
<evidence type="ECO:0000313" key="2">
    <source>
        <dbReference type="EMBL" id="GAF82234.1"/>
    </source>
</evidence>